<feature type="transmembrane region" description="Helical" evidence="1">
    <location>
        <begin position="12"/>
        <end position="32"/>
    </location>
</feature>
<organism evidence="2 3">
    <name type="scientific">Occultella gossypii</name>
    <dbReference type="NCBI Taxonomy" id="2800820"/>
    <lineage>
        <taxon>Bacteria</taxon>
        <taxon>Bacillati</taxon>
        <taxon>Actinomycetota</taxon>
        <taxon>Actinomycetes</taxon>
        <taxon>Micrococcales</taxon>
        <taxon>Ruaniaceae</taxon>
        <taxon>Occultella</taxon>
    </lineage>
</organism>
<reference evidence="2 3" key="1">
    <citation type="submission" date="2021-04" db="EMBL/GenBank/DDBJ databases">
        <title>Ruania sp. nov., isolated from sandy soil of mangrove forest.</title>
        <authorList>
            <person name="Ge X."/>
            <person name="Huang R."/>
            <person name="Liu W."/>
        </authorList>
    </citation>
    <scope>NUCLEOTIDE SEQUENCE [LARGE SCALE GENOMIC DNA]</scope>
    <source>
        <strain evidence="2 3">N2-46</strain>
    </source>
</reference>
<keyword evidence="1" id="KW-0472">Membrane</keyword>
<dbReference type="EMBL" id="JAGSHT010000007">
    <property type="protein sequence ID" value="MBZ2196012.1"/>
    <property type="molecule type" value="Genomic_DNA"/>
</dbReference>
<dbReference type="RefSeq" id="WP_223404472.1">
    <property type="nucleotide sequence ID" value="NZ_JAGSHT010000007.1"/>
</dbReference>
<evidence type="ECO:0000313" key="2">
    <source>
        <dbReference type="EMBL" id="MBZ2196012.1"/>
    </source>
</evidence>
<name>A0ABS7S6T3_9MICO</name>
<evidence type="ECO:0000313" key="3">
    <source>
        <dbReference type="Proteomes" id="UP000826651"/>
    </source>
</evidence>
<accession>A0ABS7S6T3</accession>
<sequence length="74" mass="8376">MNRVLAWEPRTVPARIAVTAAIMFAGGIMLSLMNGETWYGRSTWLMLVLGTVVAGIRETVRYWFGARRRRTSTT</sequence>
<keyword evidence="1" id="KW-1133">Transmembrane helix</keyword>
<comment type="caution">
    <text evidence="2">The sequence shown here is derived from an EMBL/GenBank/DDBJ whole genome shotgun (WGS) entry which is preliminary data.</text>
</comment>
<protein>
    <submittedName>
        <fullName evidence="2">Uncharacterized protein</fullName>
    </submittedName>
</protein>
<proteinExistence type="predicted"/>
<feature type="transmembrane region" description="Helical" evidence="1">
    <location>
        <begin position="44"/>
        <end position="64"/>
    </location>
</feature>
<gene>
    <name evidence="2" type="ORF">KCQ71_07595</name>
</gene>
<keyword evidence="1" id="KW-0812">Transmembrane</keyword>
<keyword evidence="3" id="KW-1185">Reference proteome</keyword>
<evidence type="ECO:0000256" key="1">
    <source>
        <dbReference type="SAM" id="Phobius"/>
    </source>
</evidence>
<dbReference type="Proteomes" id="UP000826651">
    <property type="component" value="Unassembled WGS sequence"/>
</dbReference>